<dbReference type="PANTHER" id="PTHR12469:SF2">
    <property type="entry name" value="SUCCINATE DEHYDROGENASE ASSEMBLY FACTOR 2, MITOCHONDRIAL"/>
    <property type="match status" value="1"/>
</dbReference>
<proteinExistence type="inferred from homology"/>
<comment type="similarity">
    <text evidence="1">Belongs to the SdhE FAD assembly factor family.</text>
</comment>
<dbReference type="Pfam" id="PF03937">
    <property type="entry name" value="Sdh5"/>
    <property type="match status" value="1"/>
</dbReference>
<keyword evidence="5" id="KW-1185">Reference proteome</keyword>
<protein>
    <recommendedName>
        <fullName evidence="2">FAD assembly factor SdhE</fullName>
    </recommendedName>
</protein>
<comment type="caution">
    <text evidence="4">The sequence shown here is derived from an EMBL/GenBank/DDBJ whole genome shotgun (WGS) entry which is preliminary data.</text>
</comment>
<evidence type="ECO:0000313" key="5">
    <source>
        <dbReference type="Proteomes" id="UP000295050"/>
    </source>
</evidence>
<evidence type="ECO:0000256" key="2">
    <source>
        <dbReference type="ARBA" id="ARBA00019418"/>
    </source>
</evidence>
<name>A0A4R2RQS8_9RHOB</name>
<dbReference type="SUPFAM" id="SSF109910">
    <property type="entry name" value="YgfY-like"/>
    <property type="match status" value="1"/>
</dbReference>
<dbReference type="InterPro" id="IPR005631">
    <property type="entry name" value="SDH"/>
</dbReference>
<dbReference type="Proteomes" id="UP000295050">
    <property type="component" value="Unassembled WGS sequence"/>
</dbReference>
<dbReference type="OrthoDB" id="9807264at2"/>
<gene>
    <name evidence="4" type="ORF">EV663_10244</name>
</gene>
<organism evidence="4 5">
    <name type="scientific">Rhodovulum bhavnagarense</name>
    <dbReference type="NCBI Taxonomy" id="992286"/>
    <lineage>
        <taxon>Bacteria</taxon>
        <taxon>Pseudomonadati</taxon>
        <taxon>Pseudomonadota</taxon>
        <taxon>Alphaproteobacteria</taxon>
        <taxon>Rhodobacterales</taxon>
        <taxon>Paracoccaceae</taxon>
        <taxon>Rhodovulum</taxon>
    </lineage>
</organism>
<dbReference type="EMBL" id="SLXU01000002">
    <property type="protein sequence ID" value="TCP62201.1"/>
    <property type="molecule type" value="Genomic_DNA"/>
</dbReference>
<evidence type="ECO:0000256" key="1">
    <source>
        <dbReference type="ARBA" id="ARBA00008571"/>
    </source>
</evidence>
<evidence type="ECO:0000313" key="4">
    <source>
        <dbReference type="EMBL" id="TCP62201.1"/>
    </source>
</evidence>
<evidence type="ECO:0000256" key="3">
    <source>
        <dbReference type="ARBA" id="ARBA00023186"/>
    </source>
</evidence>
<reference evidence="4 5" key="1">
    <citation type="submission" date="2019-03" db="EMBL/GenBank/DDBJ databases">
        <title>Genomic Encyclopedia of Type Strains, Phase IV (KMG-IV): sequencing the most valuable type-strain genomes for metagenomic binning, comparative biology and taxonomic classification.</title>
        <authorList>
            <person name="Goeker M."/>
        </authorList>
    </citation>
    <scope>NUCLEOTIDE SEQUENCE [LARGE SCALE GENOMIC DNA]</scope>
    <source>
        <strain evidence="4 5">DSM 24766</strain>
    </source>
</reference>
<dbReference type="PANTHER" id="PTHR12469">
    <property type="entry name" value="PROTEIN EMI5 HOMOLOG, MITOCHONDRIAL"/>
    <property type="match status" value="1"/>
</dbReference>
<accession>A0A4R2RQS8</accession>
<dbReference type="InterPro" id="IPR036714">
    <property type="entry name" value="SDH_sf"/>
</dbReference>
<dbReference type="RefSeq" id="WP_132950469.1">
    <property type="nucleotide sequence ID" value="NZ_SLXU01000002.1"/>
</dbReference>
<sequence>MTESAEARRKRMHIRAWRRGTKEMDLILGGYADAYLAGMDGAALDGFEALLAQDDHALYQWVTGQVAAPDEFASLVSELTMRQAGGR</sequence>
<dbReference type="Gene3D" id="1.10.150.250">
    <property type="entry name" value="Flavinator of succinate dehydrogenase"/>
    <property type="match status" value="1"/>
</dbReference>
<dbReference type="GO" id="GO:0006099">
    <property type="term" value="P:tricarboxylic acid cycle"/>
    <property type="evidence" value="ECO:0007669"/>
    <property type="project" value="TreeGrafter"/>
</dbReference>
<keyword evidence="3" id="KW-0143">Chaperone</keyword>
<dbReference type="AlphaFoldDB" id="A0A4R2RQS8"/>